<comment type="caution">
    <text evidence="1">The sequence shown here is derived from an EMBL/GenBank/DDBJ whole genome shotgun (WGS) entry which is preliminary data.</text>
</comment>
<name>A0ABX3XUZ5_STRPT</name>
<evidence type="ECO:0000313" key="1">
    <source>
        <dbReference type="EMBL" id="OSY44353.1"/>
    </source>
</evidence>
<keyword evidence="2" id="KW-1185">Reference proteome</keyword>
<proteinExistence type="predicted"/>
<accession>A0ABX3XUZ5</accession>
<reference evidence="1 2" key="1">
    <citation type="submission" date="2016-09" db="EMBL/GenBank/DDBJ databases">
        <title>Streptomyces platensis DSM40041, a candidate organism with high potential of specific P450 cytochromes.</title>
        <authorList>
            <person name="Grumaz C."/>
            <person name="Vainshtein Y."/>
            <person name="Kirstahler P."/>
            <person name="Sohn K."/>
        </authorList>
    </citation>
    <scope>NUCLEOTIDE SEQUENCE [LARGE SCALE GENOMIC DNA]</scope>
    <source>
        <strain evidence="1 2">DSM 40041</strain>
    </source>
</reference>
<dbReference type="EMBL" id="MIGA01000028">
    <property type="protein sequence ID" value="OSY44353.1"/>
    <property type="molecule type" value="Genomic_DNA"/>
</dbReference>
<organism evidence="1 2">
    <name type="scientific">Streptomyces platensis</name>
    <dbReference type="NCBI Taxonomy" id="58346"/>
    <lineage>
        <taxon>Bacteria</taxon>
        <taxon>Bacillati</taxon>
        <taxon>Actinomycetota</taxon>
        <taxon>Actinomycetes</taxon>
        <taxon>Kitasatosporales</taxon>
        <taxon>Streptomycetaceae</taxon>
        <taxon>Streptomyces</taxon>
    </lineage>
</organism>
<dbReference type="Proteomes" id="UP000194225">
    <property type="component" value="Unassembled WGS sequence"/>
</dbReference>
<sequence>MITALPGIGTGRYAKLYNEIKWDSRSGVRVAIVACTHVGSDWDGAGGRGPRSRTRP</sequence>
<gene>
    <name evidence="1" type="ORF">BG653_04135</name>
</gene>
<evidence type="ECO:0000313" key="2">
    <source>
        <dbReference type="Proteomes" id="UP000194225"/>
    </source>
</evidence>
<protein>
    <submittedName>
        <fullName evidence="1">Uncharacterized protein</fullName>
    </submittedName>
</protein>